<dbReference type="GO" id="GO:0016709">
    <property type="term" value="F:oxidoreductase activity, acting on paired donors, with incorporation or reduction of molecular oxygen, NAD(P)H as one donor, and incorporation of one atom of oxygen"/>
    <property type="evidence" value="ECO:0007669"/>
    <property type="project" value="UniProtKB-ARBA"/>
</dbReference>
<dbReference type="Pfam" id="PF01494">
    <property type="entry name" value="FAD_binding_3"/>
    <property type="match status" value="1"/>
</dbReference>
<keyword evidence="6" id="KW-0560">Oxidoreductase</keyword>
<dbReference type="EMBL" id="RJMB01000034">
    <property type="protein sequence ID" value="RNL80757.1"/>
    <property type="molecule type" value="Genomic_DNA"/>
</dbReference>
<feature type="region of interest" description="Disordered" evidence="4">
    <location>
        <begin position="1"/>
        <end position="33"/>
    </location>
</feature>
<dbReference type="Proteomes" id="UP000269198">
    <property type="component" value="Unassembled WGS sequence"/>
</dbReference>
<comment type="cofactor">
    <cofactor evidence="1">
        <name>FAD</name>
        <dbReference type="ChEBI" id="CHEBI:57692"/>
    </cofactor>
</comment>
<feature type="compositionally biased region" description="Low complexity" evidence="4">
    <location>
        <begin position="453"/>
        <end position="467"/>
    </location>
</feature>
<dbReference type="Pfam" id="PF21274">
    <property type="entry name" value="Rng_hyd_C"/>
    <property type="match status" value="1"/>
</dbReference>
<name>A0A3N0DYU3_9ACTN</name>
<evidence type="ECO:0000259" key="5">
    <source>
        <dbReference type="Pfam" id="PF01494"/>
    </source>
</evidence>
<feature type="domain" description="FAD-binding" evidence="5">
    <location>
        <begin position="57"/>
        <end position="394"/>
    </location>
</feature>
<dbReference type="OrthoDB" id="8670884at2"/>
<keyword evidence="7" id="KW-1185">Reference proteome</keyword>
<dbReference type="Gene3D" id="3.30.70.2450">
    <property type="match status" value="1"/>
</dbReference>
<evidence type="ECO:0000256" key="3">
    <source>
        <dbReference type="ARBA" id="ARBA00022827"/>
    </source>
</evidence>
<accession>A0A3N0DYU3</accession>
<dbReference type="GO" id="GO:0071949">
    <property type="term" value="F:FAD binding"/>
    <property type="evidence" value="ECO:0007669"/>
    <property type="project" value="InterPro"/>
</dbReference>
<dbReference type="InterPro" id="IPR036188">
    <property type="entry name" value="FAD/NAD-bd_sf"/>
</dbReference>
<dbReference type="Gene3D" id="3.40.30.120">
    <property type="match status" value="1"/>
</dbReference>
<dbReference type="NCBIfam" id="NF006002">
    <property type="entry name" value="PRK08132.1"/>
    <property type="match status" value="1"/>
</dbReference>
<reference evidence="6 7" key="1">
    <citation type="submission" date="2018-11" db="EMBL/GenBank/DDBJ databases">
        <title>The genome draft of YIM 96095.</title>
        <authorList>
            <person name="Tang S.-K."/>
            <person name="Chunyu W.-X."/>
            <person name="Feng Y.-Z."/>
        </authorList>
    </citation>
    <scope>NUCLEOTIDE SEQUENCE [LARGE SCALE GENOMIC DNA]</scope>
    <source>
        <strain evidence="6 7">YIM 96095</strain>
    </source>
</reference>
<protein>
    <submittedName>
        <fullName evidence="6">Pentachlorophenol monooxygenase</fullName>
    </submittedName>
</protein>
<dbReference type="InterPro" id="IPR002938">
    <property type="entry name" value="FAD-bd"/>
</dbReference>
<dbReference type="Gene3D" id="3.50.50.60">
    <property type="entry name" value="FAD/NAD(P)-binding domain"/>
    <property type="match status" value="1"/>
</dbReference>
<evidence type="ECO:0000313" key="7">
    <source>
        <dbReference type="Proteomes" id="UP000269198"/>
    </source>
</evidence>
<evidence type="ECO:0000256" key="4">
    <source>
        <dbReference type="SAM" id="MobiDB-lite"/>
    </source>
</evidence>
<keyword evidence="6" id="KW-0503">Monooxygenase</keyword>
<evidence type="ECO:0000256" key="2">
    <source>
        <dbReference type="ARBA" id="ARBA00022630"/>
    </source>
</evidence>
<dbReference type="PANTHER" id="PTHR43004:SF19">
    <property type="entry name" value="BINDING MONOOXYGENASE, PUTATIVE (JCVI)-RELATED"/>
    <property type="match status" value="1"/>
</dbReference>
<organism evidence="6 7">
    <name type="scientific">Halostreptopolyspora alba</name>
    <dbReference type="NCBI Taxonomy" id="2487137"/>
    <lineage>
        <taxon>Bacteria</taxon>
        <taxon>Bacillati</taxon>
        <taxon>Actinomycetota</taxon>
        <taxon>Actinomycetes</taxon>
        <taxon>Streptosporangiales</taxon>
        <taxon>Nocardiopsidaceae</taxon>
        <taxon>Halostreptopolyspora</taxon>
    </lineage>
</organism>
<sequence>MGRAVRCGTAGDLDRRTRPRGLGPAAERVSRGSRPCPHWADHIGYGDDVNETTPGRVAVIGNGPVGQTVALLLARWGIAVTVLDGRPERDLVGSKAICQQRDVLDVWEAVGAGKRIAAEGLTWTTARTFYRDRELFSYDLPGSGTSWLPPFVNISQARTEEVLDQRIAAEPLIDVRWNHPAIGVEQDGSGVAVRCATPYREELVTADYAVVCAGARGDELRRAVGVSFEGHSFDDRFLICDIRADLPGWAQERRFYFDPEWNPGRQVLIHPCPDSTFRIDWQVPSDYDLSAEEASGALDARIRAVVGDRPYEIVWKSVYRFHSRIADRMRIGRVLLAGDSAHLFSPFGARGLNSGVADAENAAWKLAFVLHGWAGEDLLESYHMERHAAARENIHVTTATMDFLVPQDDAQRRRRRDILQRASQDPAAWPEVDSGRFAEPFWYVDSPLTTPDSSRPFAGRPPRGSAPAPAPGVIVPDVPITVAGSATRLRAIARDGVLLLATRESDRVALRNAAAGATAAPVRVIELDDTAFDALGARPGEVWVIRPDAHVAAVLTRPPGRDVAATLHRLTTAVSTPLPTT</sequence>
<feature type="region of interest" description="Disordered" evidence="4">
    <location>
        <begin position="452"/>
        <end position="472"/>
    </location>
</feature>
<comment type="caution">
    <text evidence="6">The sequence shown here is derived from an EMBL/GenBank/DDBJ whole genome shotgun (WGS) entry which is preliminary data.</text>
</comment>
<evidence type="ECO:0000256" key="1">
    <source>
        <dbReference type="ARBA" id="ARBA00001974"/>
    </source>
</evidence>
<keyword evidence="2" id="KW-0285">Flavoprotein</keyword>
<evidence type="ECO:0000313" key="6">
    <source>
        <dbReference type="EMBL" id="RNL80757.1"/>
    </source>
</evidence>
<dbReference type="SUPFAM" id="SSF51905">
    <property type="entry name" value="FAD/NAD(P)-binding domain"/>
    <property type="match status" value="1"/>
</dbReference>
<dbReference type="PANTHER" id="PTHR43004">
    <property type="entry name" value="TRK SYSTEM POTASSIUM UPTAKE PROTEIN"/>
    <property type="match status" value="1"/>
</dbReference>
<keyword evidence="3" id="KW-0274">FAD</keyword>
<dbReference type="InterPro" id="IPR050641">
    <property type="entry name" value="RIFMO-like"/>
</dbReference>
<dbReference type="AlphaFoldDB" id="A0A3N0DYU3"/>
<gene>
    <name evidence="6" type="ORF">EFW17_22325</name>
</gene>
<dbReference type="PRINTS" id="PR00420">
    <property type="entry name" value="RNGMNOXGNASE"/>
</dbReference>
<proteinExistence type="predicted"/>